<feature type="domain" description="HTH luxR-type" evidence="3">
    <location>
        <begin position="818"/>
        <end position="883"/>
    </location>
</feature>
<dbReference type="GO" id="GO:0003677">
    <property type="term" value="F:DNA binding"/>
    <property type="evidence" value="ECO:0007669"/>
    <property type="project" value="InterPro"/>
</dbReference>
<keyword evidence="5" id="KW-1185">Reference proteome</keyword>
<accession>A0A366LS13</accession>
<dbReference type="PRINTS" id="PR00038">
    <property type="entry name" value="HTHLUXR"/>
</dbReference>
<evidence type="ECO:0000313" key="4">
    <source>
        <dbReference type="EMBL" id="RBQ16698.1"/>
    </source>
</evidence>
<evidence type="ECO:0000259" key="3">
    <source>
        <dbReference type="PROSITE" id="PS50043"/>
    </source>
</evidence>
<dbReference type="GO" id="GO:0006355">
    <property type="term" value="P:regulation of DNA-templated transcription"/>
    <property type="evidence" value="ECO:0007669"/>
    <property type="project" value="InterPro"/>
</dbReference>
<dbReference type="PANTHER" id="PTHR16305:SF35">
    <property type="entry name" value="TRANSCRIPTIONAL ACTIVATOR DOMAIN"/>
    <property type="match status" value="1"/>
</dbReference>
<dbReference type="InterPro" id="IPR027417">
    <property type="entry name" value="P-loop_NTPase"/>
</dbReference>
<dbReference type="RefSeq" id="WP_113983976.1">
    <property type="nucleotide sequence ID" value="NZ_QMEY01000015.1"/>
</dbReference>
<proteinExistence type="predicted"/>
<dbReference type="GO" id="GO:0005737">
    <property type="term" value="C:cytoplasm"/>
    <property type="evidence" value="ECO:0007669"/>
    <property type="project" value="TreeGrafter"/>
</dbReference>
<evidence type="ECO:0000256" key="1">
    <source>
        <dbReference type="ARBA" id="ARBA00022741"/>
    </source>
</evidence>
<dbReference type="Pfam" id="PF00196">
    <property type="entry name" value="GerE"/>
    <property type="match status" value="1"/>
</dbReference>
<organism evidence="4 5">
    <name type="scientific">Spongiactinospora rosea</name>
    <dbReference type="NCBI Taxonomy" id="2248750"/>
    <lineage>
        <taxon>Bacteria</taxon>
        <taxon>Bacillati</taxon>
        <taxon>Actinomycetota</taxon>
        <taxon>Actinomycetes</taxon>
        <taxon>Streptosporangiales</taxon>
        <taxon>Streptosporangiaceae</taxon>
        <taxon>Spongiactinospora</taxon>
    </lineage>
</organism>
<comment type="caution">
    <text evidence="4">The sequence shown here is derived from an EMBL/GenBank/DDBJ whole genome shotgun (WGS) entry which is preliminary data.</text>
</comment>
<name>A0A366LS13_9ACTN</name>
<dbReference type="GO" id="GO:0005524">
    <property type="term" value="F:ATP binding"/>
    <property type="evidence" value="ECO:0007669"/>
    <property type="project" value="UniProtKB-KW"/>
</dbReference>
<dbReference type="PROSITE" id="PS50043">
    <property type="entry name" value="HTH_LUXR_2"/>
    <property type="match status" value="1"/>
</dbReference>
<keyword evidence="1" id="KW-0547">Nucleotide-binding</keyword>
<dbReference type="InterPro" id="IPR016032">
    <property type="entry name" value="Sig_transdc_resp-reg_C-effctor"/>
</dbReference>
<gene>
    <name evidence="4" type="ORF">DP939_28885</name>
</gene>
<reference evidence="4 5" key="1">
    <citation type="submission" date="2018-06" db="EMBL/GenBank/DDBJ databases">
        <title>Sphaerisporangium craniellae sp. nov., isolated from a marine sponge in the South China Sea.</title>
        <authorList>
            <person name="Li L."/>
        </authorList>
    </citation>
    <scope>NUCLEOTIDE SEQUENCE [LARGE SCALE GENOMIC DNA]</scope>
    <source>
        <strain evidence="4 5">LHW63015</strain>
    </source>
</reference>
<dbReference type="Proteomes" id="UP000253303">
    <property type="component" value="Unassembled WGS sequence"/>
</dbReference>
<dbReference type="Pfam" id="PF13191">
    <property type="entry name" value="AAA_16"/>
    <property type="match status" value="1"/>
</dbReference>
<sequence length="883" mass="94004">MLYGRTAQQAELGKLLDAARAGRSGVVVLRGEAGIGKTALLDWAAGTASGMRVLRVQGVEAESELPFAGLVQLLWPIQRHIGALPAPQAGALRAVLGQGPAEAADRFSTGLATLTLLAELAESGPLLCLVDDAHWLDQASADALLFAARRLAAEGVAMVFAARDEDGFAAAGAAELRLPRLDGRVAADLLAGWAFAPDLRDRIIAESAGNPLALVEFAAGQGAHPGDRPEAERLPVADRVLAAFGARLAALPEPVRLVTLLAATGGRSTPAVLLRAAKRLETGPEDLERAERAGLLRVGADAVTFRHPLIATAAYQGASFADRIAVHRALAEETDVPDCRANHLLALTTAPDDQVAAELADAAGRARRRTAYASAARLYERAAALTPAEHVRAERLAEAAAAALLAGRTEQAADLALRAEPLFTGHHGGRDDLARVRSAVEFERGEPGRAAEILIERARHAEPDAAAEMLRTAAGHAWFSGRPDPIRAAAARLRELGRADASVQGMAHLLDGDPGRGLPLLAEHVESARKTPRDGGDRLRAIYGSVILGDDESTLTLAAAEIEEYRTKGLIARLPPVLQAQAQAQTRVGLHRDAIASVAEAAAIARDTGLRRRAEELDVVLAWIAAIEGDEERCRGLAHAATDSSRVAADCALSLLDLSLGRPEQALRRLASAWRGPGRHVSVLMASAADHIEAAVRLGRPQEAEAPLRRFRAWAEGGGIPWALAVAARCAALLGEGEEAYLRALELHRQGGRPFERARTELLYGEWLRRARRRSAARAPLRSALATFERLGAAPWIERTRTELRAAGDDTHASRPAAAVLTDRLTSQELQVIRLAAEGHSSREIGARLFLSRRTVEYHLYKAYPKLGVTSRRELAALDLAGR</sequence>
<dbReference type="SUPFAM" id="SSF52540">
    <property type="entry name" value="P-loop containing nucleoside triphosphate hydrolases"/>
    <property type="match status" value="1"/>
</dbReference>
<dbReference type="Gene3D" id="1.10.10.10">
    <property type="entry name" value="Winged helix-like DNA-binding domain superfamily/Winged helix DNA-binding domain"/>
    <property type="match status" value="1"/>
</dbReference>
<dbReference type="AlphaFoldDB" id="A0A366LS13"/>
<dbReference type="GO" id="GO:0004016">
    <property type="term" value="F:adenylate cyclase activity"/>
    <property type="evidence" value="ECO:0007669"/>
    <property type="project" value="TreeGrafter"/>
</dbReference>
<dbReference type="OrthoDB" id="483at2"/>
<protein>
    <submittedName>
        <fullName evidence="4">Helix-turn-helix transcriptional regulator</fullName>
    </submittedName>
</protein>
<dbReference type="EMBL" id="QMEY01000015">
    <property type="protein sequence ID" value="RBQ16698.1"/>
    <property type="molecule type" value="Genomic_DNA"/>
</dbReference>
<dbReference type="InterPro" id="IPR041664">
    <property type="entry name" value="AAA_16"/>
</dbReference>
<dbReference type="InterPro" id="IPR000792">
    <property type="entry name" value="Tscrpt_reg_LuxR_C"/>
</dbReference>
<keyword evidence="2" id="KW-0067">ATP-binding</keyword>
<dbReference type="InterPro" id="IPR036388">
    <property type="entry name" value="WH-like_DNA-bd_sf"/>
</dbReference>
<dbReference type="SUPFAM" id="SSF46894">
    <property type="entry name" value="C-terminal effector domain of the bipartite response regulators"/>
    <property type="match status" value="1"/>
</dbReference>
<dbReference type="CDD" id="cd06170">
    <property type="entry name" value="LuxR_C_like"/>
    <property type="match status" value="1"/>
</dbReference>
<evidence type="ECO:0000313" key="5">
    <source>
        <dbReference type="Proteomes" id="UP000253303"/>
    </source>
</evidence>
<dbReference type="PANTHER" id="PTHR16305">
    <property type="entry name" value="TESTICULAR SOLUBLE ADENYLYL CYCLASE"/>
    <property type="match status" value="1"/>
</dbReference>
<evidence type="ECO:0000256" key="2">
    <source>
        <dbReference type="ARBA" id="ARBA00022840"/>
    </source>
</evidence>
<dbReference type="SMART" id="SM00421">
    <property type="entry name" value="HTH_LUXR"/>
    <property type="match status" value="1"/>
</dbReference>